<feature type="region of interest" description="Disordered" evidence="3">
    <location>
        <begin position="54"/>
        <end position="91"/>
    </location>
</feature>
<gene>
    <name evidence="4" type="ORF">CCAM_LOCUS4976</name>
</gene>
<evidence type="ECO:0000256" key="1">
    <source>
        <dbReference type="ARBA" id="ARBA00023002"/>
    </source>
</evidence>
<keyword evidence="1" id="KW-0560">Oxidoreductase</keyword>
<keyword evidence="5" id="KW-1185">Reference proteome</keyword>
<evidence type="ECO:0000313" key="5">
    <source>
        <dbReference type="Proteomes" id="UP000595140"/>
    </source>
</evidence>
<evidence type="ECO:0000313" key="4">
    <source>
        <dbReference type="EMBL" id="VFQ63200.1"/>
    </source>
</evidence>
<dbReference type="PANTHER" id="PTHR13871">
    <property type="entry name" value="THIOREDOXIN"/>
    <property type="match status" value="1"/>
</dbReference>
<accession>A0A484KCV4</accession>
<organism evidence="4 5">
    <name type="scientific">Cuscuta campestris</name>
    <dbReference type="NCBI Taxonomy" id="132261"/>
    <lineage>
        <taxon>Eukaryota</taxon>
        <taxon>Viridiplantae</taxon>
        <taxon>Streptophyta</taxon>
        <taxon>Embryophyta</taxon>
        <taxon>Tracheophyta</taxon>
        <taxon>Spermatophyta</taxon>
        <taxon>Magnoliopsida</taxon>
        <taxon>eudicotyledons</taxon>
        <taxon>Gunneridae</taxon>
        <taxon>Pentapetalae</taxon>
        <taxon>asterids</taxon>
        <taxon>lamiids</taxon>
        <taxon>Solanales</taxon>
        <taxon>Convolvulaceae</taxon>
        <taxon>Cuscuteae</taxon>
        <taxon>Cuscuta</taxon>
        <taxon>Cuscuta subgen. Grammica</taxon>
        <taxon>Cuscuta sect. Cleistogrammica</taxon>
    </lineage>
</organism>
<evidence type="ECO:0000256" key="3">
    <source>
        <dbReference type="SAM" id="MobiDB-lite"/>
    </source>
</evidence>
<reference evidence="4 5" key="1">
    <citation type="submission" date="2018-04" db="EMBL/GenBank/DDBJ databases">
        <authorList>
            <person name="Vogel A."/>
        </authorList>
    </citation>
    <scope>NUCLEOTIDE SEQUENCE [LARGE SCALE GENOMIC DNA]</scope>
</reference>
<dbReference type="GO" id="GO:0016491">
    <property type="term" value="F:oxidoreductase activity"/>
    <property type="evidence" value="ECO:0007669"/>
    <property type="project" value="UniProtKB-KW"/>
</dbReference>
<dbReference type="AlphaFoldDB" id="A0A484KCV4"/>
<protein>
    <recommendedName>
        <fullName evidence="6">Thioredoxin-like fold domain-containing protein</fullName>
    </recommendedName>
</protein>
<dbReference type="EMBL" id="OOIL02000273">
    <property type="protein sequence ID" value="VFQ63200.1"/>
    <property type="molecule type" value="Genomic_DNA"/>
</dbReference>
<name>A0A484KCV4_9ASTE</name>
<dbReference type="Proteomes" id="UP000595140">
    <property type="component" value="Unassembled WGS sequence"/>
</dbReference>
<evidence type="ECO:0000256" key="2">
    <source>
        <dbReference type="ARBA" id="ARBA00023027"/>
    </source>
</evidence>
<proteinExistence type="predicted"/>
<dbReference type="InterPro" id="IPR052259">
    <property type="entry name" value="Nucleoredoxin-like"/>
</dbReference>
<dbReference type="OrthoDB" id="409136at2759"/>
<sequence>MALLDEDDFPSPWPSFRIESTLRRAKEMEEEKRVGAAAAATARLIDAINNDRMRALETAGPPNKKVKRSEAKEEEEEDEEDKAPIYPPHMKRKPIVIEQNKSLPGGVESFLCSRKNKKTKEKRDFLVRFSGERVPVTSLRGKHLVICAFLLPLPNISDDDDARVCRAMIDSYPKLCELHDFEMIMVARMRDQADFSSKEDEEAAFNRFFSAFPCLAVPFSDSRSRDFICSSLGLTRPDSFMDVLIVDDKEVVVRQSGMADPFFLWYGSRYFPFTQSRVEALSVEREGMKIRMDPIHMEFSTPKDQIDQVKASRTPLSLVDLLGCHPSDLLWKCTADWEDKKMCFVGDGNGNQLVLKRCSANSNKKVLQKCSGSRNDQHVLRPCSHTTTGRDDNDNAKVAVSVSELSCKRLVGVYLCIDGSFMAELFKVHQQCVAQGLELEVVLVFLPFFGDFTSFVHNAKLGMNALKISSWWVASYNDEISRRLWGMCDYEWSDKLLVLDGATKAGELNGRGLMNNLGVEGYPFTSYNLVEKLLSRLRSTTIESLFDVSTEGVHNIVLRDQGPPFALHVSELKGKKVLLYFDYYSNMEGGYVLKKLEGCYDRMKQVYPNSKVLFVPLKEFAKSAPKMPWLTLHHSAADSVIKKIWWYRWVEPNILAFGKDGRLCCWNAQYHLDNGAVSDSLFADDLREEVLSRVSELLSED</sequence>
<feature type="compositionally biased region" description="Acidic residues" evidence="3">
    <location>
        <begin position="72"/>
        <end position="81"/>
    </location>
</feature>
<keyword evidence="2" id="KW-0520">NAD</keyword>
<evidence type="ECO:0008006" key="6">
    <source>
        <dbReference type="Google" id="ProtNLM"/>
    </source>
</evidence>
<dbReference type="PANTHER" id="PTHR13871:SF96">
    <property type="entry name" value="THIOREDOXIN DOMAIN-CONTAINING PROTEIN"/>
    <property type="match status" value="1"/>
</dbReference>